<name>A0A841H5L0_9BACT</name>
<dbReference type="SUPFAM" id="SSF82093">
    <property type="entry name" value="Heme chaperone CcmE"/>
    <property type="match status" value="1"/>
</dbReference>
<keyword evidence="7" id="KW-1133">Transmembrane helix</keyword>
<keyword evidence="9" id="KW-0472">Membrane</keyword>
<comment type="subcellular location">
    <subcellularLocation>
        <location evidence="1">Membrane</location>
    </subcellularLocation>
</comment>
<sequence>MKQQRKFLIGAVALVGVVGYLAATGMRESMIYYRTPDELAASLAADPTSRELAVKVGGRVVPGTVHYDPRTLDLRFTIVDIASGRTQFPVHYSGPLPDTFKEGRDVVVTGVYAADGNFQATELLTKCGSRYEASAEDFKA</sequence>
<dbReference type="PANTHER" id="PTHR34128">
    <property type="entry name" value="CYTOCHROME C-TYPE BIOGENESIS PROTEIN CCME HOMOLOG, MITOCHONDRIAL"/>
    <property type="match status" value="1"/>
</dbReference>
<proteinExistence type="predicted"/>
<evidence type="ECO:0000256" key="8">
    <source>
        <dbReference type="ARBA" id="ARBA00023004"/>
    </source>
</evidence>
<dbReference type="InterPro" id="IPR036127">
    <property type="entry name" value="CcmE-like_sf"/>
</dbReference>
<dbReference type="EMBL" id="JACHIA010000020">
    <property type="protein sequence ID" value="MBB6073039.1"/>
    <property type="molecule type" value="Genomic_DNA"/>
</dbReference>
<dbReference type="Gene3D" id="2.40.50.140">
    <property type="entry name" value="Nucleic acid-binding proteins"/>
    <property type="match status" value="1"/>
</dbReference>
<dbReference type="GO" id="GO:0020037">
    <property type="term" value="F:heme binding"/>
    <property type="evidence" value="ECO:0007669"/>
    <property type="project" value="InterPro"/>
</dbReference>
<evidence type="ECO:0000313" key="10">
    <source>
        <dbReference type="EMBL" id="MBB6073039.1"/>
    </source>
</evidence>
<dbReference type="InterPro" id="IPR012340">
    <property type="entry name" value="NA-bd_OB-fold"/>
</dbReference>
<dbReference type="AlphaFoldDB" id="A0A841H5L0"/>
<keyword evidence="2" id="KW-0349">Heme</keyword>
<evidence type="ECO:0000256" key="9">
    <source>
        <dbReference type="ARBA" id="ARBA00023136"/>
    </source>
</evidence>
<dbReference type="GO" id="GO:0017004">
    <property type="term" value="P:cytochrome complex assembly"/>
    <property type="evidence" value="ECO:0007669"/>
    <property type="project" value="UniProtKB-KW"/>
</dbReference>
<evidence type="ECO:0000256" key="7">
    <source>
        <dbReference type="ARBA" id="ARBA00022989"/>
    </source>
</evidence>
<evidence type="ECO:0000256" key="2">
    <source>
        <dbReference type="ARBA" id="ARBA00022617"/>
    </source>
</evidence>
<evidence type="ECO:0000256" key="4">
    <source>
        <dbReference type="ARBA" id="ARBA00022723"/>
    </source>
</evidence>
<keyword evidence="5" id="KW-0201">Cytochrome c-type biogenesis</keyword>
<organism evidence="10 11">
    <name type="scientific">Longimicrobium terrae</name>
    <dbReference type="NCBI Taxonomy" id="1639882"/>
    <lineage>
        <taxon>Bacteria</taxon>
        <taxon>Pseudomonadati</taxon>
        <taxon>Gemmatimonadota</taxon>
        <taxon>Longimicrobiia</taxon>
        <taxon>Longimicrobiales</taxon>
        <taxon>Longimicrobiaceae</taxon>
        <taxon>Longimicrobium</taxon>
    </lineage>
</organism>
<dbReference type="Proteomes" id="UP000582837">
    <property type="component" value="Unassembled WGS sequence"/>
</dbReference>
<keyword evidence="8" id="KW-0408">Iron</keyword>
<evidence type="ECO:0000256" key="6">
    <source>
        <dbReference type="ARBA" id="ARBA00022968"/>
    </source>
</evidence>
<evidence type="ECO:0000256" key="1">
    <source>
        <dbReference type="ARBA" id="ARBA00004370"/>
    </source>
</evidence>
<evidence type="ECO:0000313" key="11">
    <source>
        <dbReference type="Proteomes" id="UP000582837"/>
    </source>
</evidence>
<reference evidence="10 11" key="1">
    <citation type="submission" date="2020-08" db="EMBL/GenBank/DDBJ databases">
        <title>Genomic Encyclopedia of Type Strains, Phase IV (KMG-IV): sequencing the most valuable type-strain genomes for metagenomic binning, comparative biology and taxonomic classification.</title>
        <authorList>
            <person name="Goeker M."/>
        </authorList>
    </citation>
    <scope>NUCLEOTIDE SEQUENCE [LARGE SCALE GENOMIC DNA]</scope>
    <source>
        <strain evidence="10 11">DSM 29007</strain>
    </source>
</reference>
<evidence type="ECO:0000256" key="3">
    <source>
        <dbReference type="ARBA" id="ARBA00022692"/>
    </source>
</evidence>
<keyword evidence="11" id="KW-1185">Reference proteome</keyword>
<comment type="caution">
    <text evidence="10">The sequence shown here is derived from an EMBL/GenBank/DDBJ whole genome shotgun (WGS) entry which is preliminary data.</text>
</comment>
<dbReference type="Pfam" id="PF03100">
    <property type="entry name" value="CcmE"/>
    <property type="match status" value="1"/>
</dbReference>
<keyword evidence="3" id="KW-0812">Transmembrane</keyword>
<accession>A0A841H5L0</accession>
<dbReference type="PANTHER" id="PTHR34128:SF2">
    <property type="entry name" value="CYTOCHROME C-TYPE BIOGENESIS PROTEIN CCME HOMOLOG, MITOCHONDRIAL"/>
    <property type="match status" value="1"/>
</dbReference>
<dbReference type="InterPro" id="IPR004329">
    <property type="entry name" value="CcmE"/>
</dbReference>
<dbReference type="GO" id="GO:0046872">
    <property type="term" value="F:metal ion binding"/>
    <property type="evidence" value="ECO:0007669"/>
    <property type="project" value="UniProtKB-KW"/>
</dbReference>
<dbReference type="RefSeq" id="WP_170040133.1">
    <property type="nucleotide sequence ID" value="NZ_JABDTL010000002.1"/>
</dbReference>
<dbReference type="GO" id="GO:0005886">
    <property type="term" value="C:plasma membrane"/>
    <property type="evidence" value="ECO:0007669"/>
    <property type="project" value="InterPro"/>
</dbReference>
<keyword evidence="4" id="KW-0479">Metal-binding</keyword>
<protein>
    <submittedName>
        <fullName evidence="10">Cytochrome c-type biogenesis protein CcmE</fullName>
    </submittedName>
</protein>
<evidence type="ECO:0000256" key="5">
    <source>
        <dbReference type="ARBA" id="ARBA00022748"/>
    </source>
</evidence>
<dbReference type="GO" id="GO:0017003">
    <property type="term" value="P:protein-heme linkage"/>
    <property type="evidence" value="ECO:0007669"/>
    <property type="project" value="InterPro"/>
</dbReference>
<gene>
    <name evidence="10" type="ORF">HNQ61_004705</name>
</gene>
<keyword evidence="6" id="KW-0735">Signal-anchor</keyword>